<accession>H2ZK86</accession>
<name>H2ZK86_CIOSA</name>
<dbReference type="Proteomes" id="UP000007875">
    <property type="component" value="Unassembled WGS sequence"/>
</dbReference>
<feature type="domain" description="MI" evidence="9">
    <location>
        <begin position="495"/>
        <end position="618"/>
    </location>
</feature>
<dbReference type="GO" id="GO:0006417">
    <property type="term" value="P:regulation of translation"/>
    <property type="evidence" value="ECO:0007669"/>
    <property type="project" value="UniProtKB-KW"/>
</dbReference>
<reference evidence="10" key="2">
    <citation type="submission" date="2025-08" db="UniProtKB">
        <authorList>
            <consortium name="Ensembl"/>
        </authorList>
    </citation>
    <scope>IDENTIFICATION</scope>
</reference>
<dbReference type="STRING" id="51511.ENSCSAVP00000018002"/>
<feature type="domain" description="W2" evidence="8">
    <location>
        <begin position="694"/>
        <end position="856"/>
    </location>
</feature>
<dbReference type="SMART" id="SM00544">
    <property type="entry name" value="MA3"/>
    <property type="match status" value="1"/>
</dbReference>
<dbReference type="InterPro" id="IPR003307">
    <property type="entry name" value="W2_domain"/>
</dbReference>
<evidence type="ECO:0000256" key="6">
    <source>
        <dbReference type="SAM" id="MobiDB-lite"/>
    </source>
</evidence>
<dbReference type="PROSITE" id="PS51366">
    <property type="entry name" value="MI"/>
    <property type="match status" value="1"/>
</dbReference>
<dbReference type="Gene3D" id="1.25.40.180">
    <property type="match status" value="3"/>
</dbReference>
<dbReference type="GeneTree" id="ENSGT00940000166420"/>
<keyword evidence="3" id="KW-0597">Phosphoprotein</keyword>
<dbReference type="eggNOG" id="KOG0401">
    <property type="taxonomic scope" value="Eukaryota"/>
</dbReference>
<evidence type="ECO:0000256" key="3">
    <source>
        <dbReference type="ARBA" id="ARBA00022553"/>
    </source>
</evidence>
<evidence type="ECO:0000256" key="4">
    <source>
        <dbReference type="ARBA" id="ARBA00022845"/>
    </source>
</evidence>
<proteinExistence type="inferred from homology"/>
<sequence>GGYQSHPGPMPAPKVIKKVSIQREVDPLVRSENAWKPSKLDVKPNDVTEEELQTAEILRNVRSILNKLTPQKFNPLMKRLQSLEINTEQRLREVIDLIFEKAIDEPSFCEPYANMCRTMSQFRAPTPPRATFEFRKILLTRCQREFEKDRTNEEVLEELKTKIENASTPEEKATLTDDLEMCISKQRRRMLGNIRLIGELFKLQMLTESIMHNCIMSLFRARDDDSLESLCRLLTTIGKDLDHTKGKTRMDQYFEQINKIVREQKTSSRVRFMLKDVIDLRLNNWVQRAIKEKGPKTIDQIHADAKEEKEQFALKAAAIASNPPMKNQVNDGWTKVGVATQKPTRYDPNKMKLSKAQFDEANVTLGPSRGKSGWKSGSGSAATKSGSYSSTRDTEPAPRSSTPTMINRFSALGNQPQESTSPFQQRRARTKSGSRGSMGPPAAPYRGKDERQALLDAARKLTSQEEKKRGTSPSVKSSPRSESPITPAPQMDVAFLEKKSKSIIMEYLHLHDIKEAIECYAELKPPHNLFHIVVSSAMETSIEKSSTDREHVATLICELFKVGKLSEEQYLKGAATNIELAADLELDLPKVWSCMAELVAPVAPSILPHLVTLSQPLVELDKSLVFVMEILKKLISIMPADAVAKQWEEQHLQWNNFAPTTDPARIAELLNRNNLTMFGGAPNGRHSAINQTSNEDLATCVSNITRHLDKLQTDDMLFDWIEATFSAKERSEAKFIRALTTAICQRAIVETGGAMEVDKQVIISRSVVFKKFVDNEEKELEAVYALQKLYSDLEQPPNILKLLFDLIYDEEIISEQTFFKWEKTDNPAESEGRGVALMSVKPFFTWLREAEVESDE</sequence>
<reference evidence="10" key="3">
    <citation type="submission" date="2025-09" db="UniProtKB">
        <authorList>
            <consortium name="Ensembl"/>
        </authorList>
    </citation>
    <scope>IDENTIFICATION</scope>
</reference>
<dbReference type="SMART" id="SM00515">
    <property type="entry name" value="eIF5C"/>
    <property type="match status" value="1"/>
</dbReference>
<dbReference type="Ensembl" id="ENSCSAVT00000018197.1">
    <property type="protein sequence ID" value="ENSCSAVP00000018002.1"/>
    <property type="gene ID" value="ENSCSAVG00000010599.1"/>
</dbReference>
<feature type="compositionally biased region" description="Low complexity" evidence="6">
    <location>
        <begin position="366"/>
        <end position="390"/>
    </location>
</feature>
<dbReference type="OMA" id="MGTINEV"/>
<dbReference type="GO" id="GO:0016281">
    <property type="term" value="C:eukaryotic translation initiation factor 4F complex"/>
    <property type="evidence" value="ECO:0007669"/>
    <property type="project" value="TreeGrafter"/>
</dbReference>
<keyword evidence="5" id="KW-0648">Protein biosynthesis</keyword>
<dbReference type="InParanoid" id="H2ZK86"/>
<evidence type="ECO:0000259" key="8">
    <source>
        <dbReference type="PROSITE" id="PS51363"/>
    </source>
</evidence>
<feature type="region of interest" description="Disordered" evidence="6">
    <location>
        <begin position="461"/>
        <end position="490"/>
    </location>
</feature>
<dbReference type="AlphaFoldDB" id="H2ZK86"/>
<dbReference type="Pfam" id="PF02854">
    <property type="entry name" value="MIF4G"/>
    <property type="match status" value="1"/>
</dbReference>
<feature type="compositionally biased region" description="Polar residues" evidence="6">
    <location>
        <begin position="399"/>
        <end position="424"/>
    </location>
</feature>
<keyword evidence="11" id="KW-1185">Reference proteome</keyword>
<evidence type="ECO:0000259" key="9">
    <source>
        <dbReference type="PROSITE" id="PS51366"/>
    </source>
</evidence>
<dbReference type="HOGENOM" id="CLU_001519_0_1_1"/>
<dbReference type="InterPro" id="IPR003891">
    <property type="entry name" value="Initiation_fac_eIF4g_MI"/>
</dbReference>
<feature type="region of interest" description="Disordered" evidence="6">
    <location>
        <begin position="363"/>
        <end position="449"/>
    </location>
</feature>
<dbReference type="InterPro" id="IPR003890">
    <property type="entry name" value="MIF4G-like_typ-3"/>
</dbReference>
<dbReference type="PROSITE" id="PS51363">
    <property type="entry name" value="W2"/>
    <property type="match status" value="1"/>
</dbReference>
<evidence type="ECO:0008006" key="12">
    <source>
        <dbReference type="Google" id="ProtNLM"/>
    </source>
</evidence>
<organism evidence="10 11">
    <name type="scientific">Ciona savignyi</name>
    <name type="common">Pacific transparent sea squirt</name>
    <dbReference type="NCBI Taxonomy" id="51511"/>
    <lineage>
        <taxon>Eukaryota</taxon>
        <taxon>Metazoa</taxon>
        <taxon>Chordata</taxon>
        <taxon>Tunicata</taxon>
        <taxon>Ascidiacea</taxon>
        <taxon>Phlebobranchia</taxon>
        <taxon>Cionidae</taxon>
        <taxon>Ciona</taxon>
    </lineage>
</organism>
<dbReference type="PANTHER" id="PTHR23253:SF78">
    <property type="entry name" value="EUKARYOTIC TRANSLATION INITIATION FACTOR 4G1, ISOFORM B-RELATED"/>
    <property type="match status" value="1"/>
</dbReference>
<dbReference type="GO" id="GO:0003743">
    <property type="term" value="F:translation initiation factor activity"/>
    <property type="evidence" value="ECO:0007669"/>
    <property type="project" value="UniProtKB-KW"/>
</dbReference>
<protein>
    <recommendedName>
        <fullName evidence="12">Eukaryotic translation initiation factor 4 gamma 3</fullName>
    </recommendedName>
</protein>
<dbReference type="InterPro" id="IPR000210">
    <property type="entry name" value="BTB/POZ_dom"/>
</dbReference>
<evidence type="ECO:0000256" key="1">
    <source>
        <dbReference type="ARBA" id="ARBA00005775"/>
    </source>
</evidence>
<evidence type="ECO:0000313" key="10">
    <source>
        <dbReference type="Ensembl" id="ENSCSAVP00000018002.1"/>
    </source>
</evidence>
<dbReference type="SUPFAM" id="SSF48371">
    <property type="entry name" value="ARM repeat"/>
    <property type="match status" value="3"/>
</dbReference>
<keyword evidence="4" id="KW-0810">Translation regulation</keyword>
<feature type="compositionally biased region" description="Low complexity" evidence="6">
    <location>
        <begin position="472"/>
        <end position="484"/>
    </location>
</feature>
<evidence type="ECO:0000256" key="5">
    <source>
        <dbReference type="ARBA" id="ARBA00022917"/>
    </source>
</evidence>
<dbReference type="InterPro" id="IPR016024">
    <property type="entry name" value="ARM-type_fold"/>
</dbReference>
<evidence type="ECO:0000259" key="7">
    <source>
        <dbReference type="PROSITE" id="PS50097"/>
    </source>
</evidence>
<evidence type="ECO:0000313" key="11">
    <source>
        <dbReference type="Proteomes" id="UP000007875"/>
    </source>
</evidence>
<evidence type="ECO:0000256" key="2">
    <source>
        <dbReference type="ARBA" id="ARBA00022540"/>
    </source>
</evidence>
<dbReference type="FunFam" id="1.25.40.180:FF:000042">
    <property type="entry name" value="Eukaryotic translation initiation factor 4 gamma"/>
    <property type="match status" value="1"/>
</dbReference>
<dbReference type="GO" id="GO:0003729">
    <property type="term" value="F:mRNA binding"/>
    <property type="evidence" value="ECO:0007669"/>
    <property type="project" value="TreeGrafter"/>
</dbReference>
<dbReference type="CDD" id="cd11559">
    <property type="entry name" value="W2_eIF4G1_like"/>
    <property type="match status" value="1"/>
</dbReference>
<reference evidence="11" key="1">
    <citation type="submission" date="2003-08" db="EMBL/GenBank/DDBJ databases">
        <authorList>
            <person name="Birren B."/>
            <person name="Nusbaum C."/>
            <person name="Abebe A."/>
            <person name="Abouelleil A."/>
            <person name="Adekoya E."/>
            <person name="Ait-zahra M."/>
            <person name="Allen N."/>
            <person name="Allen T."/>
            <person name="An P."/>
            <person name="Anderson M."/>
            <person name="Anderson S."/>
            <person name="Arachchi H."/>
            <person name="Armbruster J."/>
            <person name="Bachantsang P."/>
            <person name="Baldwin J."/>
            <person name="Barry A."/>
            <person name="Bayul T."/>
            <person name="Blitshsteyn B."/>
            <person name="Bloom T."/>
            <person name="Blye J."/>
            <person name="Boguslavskiy L."/>
            <person name="Borowsky M."/>
            <person name="Boukhgalter B."/>
            <person name="Brunache A."/>
            <person name="Butler J."/>
            <person name="Calixte N."/>
            <person name="Calvo S."/>
            <person name="Camarata J."/>
            <person name="Campo K."/>
            <person name="Chang J."/>
            <person name="Cheshatsang Y."/>
            <person name="Citroen M."/>
            <person name="Collymore A."/>
            <person name="Considine T."/>
            <person name="Cook A."/>
            <person name="Cooke P."/>
            <person name="Corum B."/>
            <person name="Cuomo C."/>
            <person name="David R."/>
            <person name="Dawoe T."/>
            <person name="Degray S."/>
            <person name="Dodge S."/>
            <person name="Dooley K."/>
            <person name="Dorje P."/>
            <person name="Dorjee K."/>
            <person name="Dorris L."/>
            <person name="Duffey N."/>
            <person name="Dupes A."/>
            <person name="Elkins T."/>
            <person name="Engels R."/>
            <person name="Erickson J."/>
            <person name="Farina A."/>
            <person name="Faro S."/>
            <person name="Ferreira P."/>
            <person name="Fischer H."/>
            <person name="Fitzgerald M."/>
            <person name="Foley K."/>
            <person name="Gage D."/>
            <person name="Galagan J."/>
            <person name="Gearin G."/>
            <person name="Gnerre S."/>
            <person name="Gnirke A."/>
            <person name="Goyette A."/>
            <person name="Graham J."/>
            <person name="Grandbois E."/>
            <person name="Gyaltsen K."/>
            <person name="Hafez N."/>
            <person name="Hagopian D."/>
            <person name="Hagos B."/>
            <person name="Hall J."/>
            <person name="Hatcher B."/>
            <person name="Heller A."/>
            <person name="Higgins H."/>
            <person name="Honan T."/>
            <person name="Horn A."/>
            <person name="Houde N."/>
            <person name="Hughes L."/>
            <person name="Hulme W."/>
            <person name="Husby E."/>
            <person name="Iliev I."/>
            <person name="Jaffe D."/>
            <person name="Jones C."/>
            <person name="Kamal M."/>
            <person name="Kamat A."/>
            <person name="Kamvysselis M."/>
            <person name="Karlsson E."/>
            <person name="Kells C."/>
            <person name="Kieu A."/>
            <person name="Kisner P."/>
            <person name="Kodira C."/>
            <person name="Kulbokas E."/>
            <person name="Labutti K."/>
            <person name="Lama D."/>
            <person name="Landers T."/>
            <person name="Leger J."/>
            <person name="Levine S."/>
            <person name="Lewis D."/>
            <person name="Lewis T."/>
            <person name="Lindblad-toh K."/>
            <person name="Liu X."/>
            <person name="Lokyitsang T."/>
            <person name="Lokyitsang Y."/>
            <person name="Lucien O."/>
            <person name="Lui A."/>
            <person name="Ma L.J."/>
            <person name="Mabbitt R."/>
            <person name="Macdonald J."/>
            <person name="Maclean C."/>
            <person name="Major J."/>
            <person name="Manning J."/>
            <person name="Marabella R."/>
            <person name="Maru K."/>
            <person name="Matthews C."/>
            <person name="Mauceli E."/>
            <person name="Mccarthy M."/>
            <person name="Mcdonough S."/>
            <person name="Mcghee T."/>
            <person name="Meldrim J."/>
            <person name="Meneus L."/>
            <person name="Mesirov J."/>
            <person name="Mihalev A."/>
            <person name="Mihova T."/>
            <person name="Mikkelsen T."/>
            <person name="Mlenga V."/>
            <person name="Moru K."/>
            <person name="Mozes J."/>
            <person name="Mulrain L."/>
            <person name="Munson G."/>
            <person name="Naylor J."/>
            <person name="Newes C."/>
            <person name="Nguyen C."/>
            <person name="Nguyen N."/>
            <person name="Nguyen T."/>
            <person name="Nicol R."/>
            <person name="Nielsen C."/>
            <person name="Nizzari M."/>
            <person name="Norbu C."/>
            <person name="Norbu N."/>
            <person name="O'donnell P."/>
            <person name="Okoawo O."/>
            <person name="O'leary S."/>
            <person name="Omotosho B."/>
            <person name="O'neill K."/>
            <person name="Osman S."/>
            <person name="Parker S."/>
            <person name="Perrin D."/>
            <person name="Phunkhang P."/>
            <person name="Piqani B."/>
            <person name="Purcell S."/>
            <person name="Rachupka T."/>
            <person name="Ramasamy U."/>
            <person name="Rameau R."/>
            <person name="Ray V."/>
            <person name="Raymond C."/>
            <person name="Retta R."/>
            <person name="Richardson S."/>
            <person name="Rise C."/>
            <person name="Rodriguez J."/>
            <person name="Rogers J."/>
            <person name="Rogov P."/>
            <person name="Rutman M."/>
            <person name="Schupbach R."/>
            <person name="Seaman C."/>
            <person name="Settipalli S."/>
            <person name="Sharpe T."/>
            <person name="Sheridan J."/>
            <person name="Sherpa N."/>
            <person name="Shi J."/>
            <person name="Smirnov S."/>
            <person name="Smith C."/>
            <person name="Sougnez C."/>
            <person name="Spencer B."/>
            <person name="Stalker J."/>
            <person name="Stange-thomann N."/>
            <person name="Stavropoulos S."/>
            <person name="Stetson K."/>
            <person name="Stone C."/>
            <person name="Stone S."/>
            <person name="Stubbs M."/>
            <person name="Talamas J."/>
            <person name="Tchuinga P."/>
            <person name="Tenzing P."/>
            <person name="Tesfaye S."/>
            <person name="Theodore J."/>
            <person name="Thoulutsang Y."/>
            <person name="Topham K."/>
            <person name="Towey S."/>
            <person name="Tsamla T."/>
            <person name="Tsomo N."/>
            <person name="Vallee D."/>
            <person name="Vassiliev H."/>
            <person name="Venkataraman V."/>
            <person name="Vinson J."/>
            <person name="Vo A."/>
            <person name="Wade C."/>
            <person name="Wang S."/>
            <person name="Wangchuk T."/>
            <person name="Wangdi T."/>
            <person name="Whittaker C."/>
            <person name="Wilkinson J."/>
            <person name="Wu Y."/>
            <person name="Wyman D."/>
            <person name="Yadav S."/>
            <person name="Yang S."/>
            <person name="Yang X."/>
            <person name="Yeager S."/>
            <person name="Yee E."/>
            <person name="Young G."/>
            <person name="Zainoun J."/>
            <person name="Zembeck L."/>
            <person name="Zimmer A."/>
            <person name="Zody M."/>
            <person name="Lander E."/>
        </authorList>
    </citation>
    <scope>NUCLEOTIDE SEQUENCE [LARGE SCALE GENOMIC DNA]</scope>
</reference>
<dbReference type="FunFam" id="1.25.40.180:FF:000001">
    <property type="entry name" value="Eukaryotic translation initiation factor 4 gamma, 3, putative"/>
    <property type="match status" value="1"/>
</dbReference>
<dbReference type="PANTHER" id="PTHR23253">
    <property type="entry name" value="EUKARYOTIC TRANSLATION INITIATION FACTOR 4 GAMMA"/>
    <property type="match status" value="1"/>
</dbReference>
<feature type="domain" description="BTB" evidence="7">
    <location>
        <begin position="744"/>
        <end position="816"/>
    </location>
</feature>
<dbReference type="Pfam" id="PF02847">
    <property type="entry name" value="MA3"/>
    <property type="match status" value="1"/>
</dbReference>
<comment type="similarity">
    <text evidence="1">Belongs to the eukaryotic initiation factor 4G family.</text>
</comment>
<dbReference type="PROSITE" id="PS50097">
    <property type="entry name" value="BTB"/>
    <property type="match status" value="1"/>
</dbReference>
<keyword evidence="2" id="KW-0396">Initiation factor</keyword>
<dbReference type="Pfam" id="PF02020">
    <property type="entry name" value="W2"/>
    <property type="match status" value="1"/>
</dbReference>
<dbReference type="SMART" id="SM00543">
    <property type="entry name" value="MIF4G"/>
    <property type="match status" value="1"/>
</dbReference>